<dbReference type="RefSeq" id="XP_046115846.1">
    <property type="nucleotide sequence ID" value="XM_046267071.1"/>
</dbReference>
<evidence type="ECO:0000313" key="2">
    <source>
        <dbReference type="Proteomes" id="UP000887229"/>
    </source>
</evidence>
<dbReference type="Proteomes" id="UP000887229">
    <property type="component" value="Unassembled WGS sequence"/>
</dbReference>
<keyword evidence="2" id="KW-1185">Reference proteome</keyword>
<evidence type="ECO:0000313" key="1">
    <source>
        <dbReference type="EMBL" id="KAG9251922.1"/>
    </source>
</evidence>
<protein>
    <submittedName>
        <fullName evidence="1">Uncharacterized protein</fullName>
    </submittedName>
</protein>
<sequence length="498" mass="55728">MTMDYSRYEWQESSPDVWTREVDEVEFFYTSLARTWRGCGRMFFHMTGHLSVQVPVPPGRTQSEEGKRLEDALRKAWISLRFHHPTVASQVKLHPDKGTYLKTYHVRPNGWLDETFKIISTGQTGTEWANADPPAPELPTLNVVVPPQDDQGLVKRDLVIRAPHDIMDGVGTLMLFNNLVGHAATAFEQGDAYAVPDLREPRVIENLSPPFRVAANIPPQPSPQVKDRMEKVMTVRRSIDAKDVEVVPSPFRAGATKPGVHKRIEITLSAEETSALATKCKEFGVTVTHVFHAAIALVLRDMMPKAELDRQVVYRGYLLRNERPNCAAPYNGYEHAASPLEVDLVVPGKGTAVTVEDEREDFLRVVRLMRDYYHKVRDDPLHYQLAPLLAGAATKPLPTDSEEAEVVPPIPPPTEQASATISSMGKIDHLITAKQGVIDVFHPWVTGEELRSSLGLFLGTFRGELSLSAAYNDAWHEEKDVVKFAERCLKVARMGFGL</sequence>
<dbReference type="AlphaFoldDB" id="A0A9P8CMB1"/>
<gene>
    <name evidence="1" type="ORF">F5Z01DRAFT_752452</name>
</gene>
<dbReference type="InterPro" id="IPR023213">
    <property type="entry name" value="CAT-like_dom_sf"/>
</dbReference>
<dbReference type="SUPFAM" id="SSF52777">
    <property type="entry name" value="CoA-dependent acyltransferases"/>
    <property type="match status" value="1"/>
</dbReference>
<proteinExistence type="predicted"/>
<dbReference type="GeneID" id="70297974"/>
<comment type="caution">
    <text evidence="1">The sequence shown here is derived from an EMBL/GenBank/DDBJ whole genome shotgun (WGS) entry which is preliminary data.</text>
</comment>
<dbReference type="EMBL" id="MU251265">
    <property type="protein sequence ID" value="KAG9251922.1"/>
    <property type="molecule type" value="Genomic_DNA"/>
</dbReference>
<organism evidence="1 2">
    <name type="scientific">Emericellopsis atlantica</name>
    <dbReference type="NCBI Taxonomy" id="2614577"/>
    <lineage>
        <taxon>Eukaryota</taxon>
        <taxon>Fungi</taxon>
        <taxon>Dikarya</taxon>
        <taxon>Ascomycota</taxon>
        <taxon>Pezizomycotina</taxon>
        <taxon>Sordariomycetes</taxon>
        <taxon>Hypocreomycetidae</taxon>
        <taxon>Hypocreales</taxon>
        <taxon>Bionectriaceae</taxon>
        <taxon>Emericellopsis</taxon>
    </lineage>
</organism>
<dbReference type="Gene3D" id="3.30.559.10">
    <property type="entry name" value="Chloramphenicol acetyltransferase-like domain"/>
    <property type="match status" value="1"/>
</dbReference>
<name>A0A9P8CMB1_9HYPO</name>
<reference evidence="1" key="1">
    <citation type="journal article" date="2021" name="IMA Fungus">
        <title>Genomic characterization of three marine fungi, including Emericellopsis atlantica sp. nov. with signatures of a generalist lifestyle and marine biomass degradation.</title>
        <authorList>
            <person name="Hagestad O.C."/>
            <person name="Hou L."/>
            <person name="Andersen J.H."/>
            <person name="Hansen E.H."/>
            <person name="Altermark B."/>
            <person name="Li C."/>
            <person name="Kuhnert E."/>
            <person name="Cox R.J."/>
            <person name="Crous P.W."/>
            <person name="Spatafora J.W."/>
            <person name="Lail K."/>
            <person name="Amirebrahimi M."/>
            <person name="Lipzen A."/>
            <person name="Pangilinan J."/>
            <person name="Andreopoulos W."/>
            <person name="Hayes R.D."/>
            <person name="Ng V."/>
            <person name="Grigoriev I.V."/>
            <person name="Jackson S.A."/>
            <person name="Sutton T.D.S."/>
            <person name="Dobson A.D.W."/>
            <person name="Rama T."/>
        </authorList>
    </citation>
    <scope>NUCLEOTIDE SEQUENCE</scope>
    <source>
        <strain evidence="1">TS7</strain>
    </source>
</reference>
<accession>A0A9P8CMB1</accession>
<dbReference type="Gene3D" id="3.30.559.30">
    <property type="entry name" value="Nonribosomal peptide synthetase, condensation domain"/>
    <property type="match status" value="1"/>
</dbReference>
<dbReference type="OrthoDB" id="2548233at2759"/>
<dbReference type="PANTHER" id="PTHR42034">
    <property type="entry name" value="CHROMOSOME 7, WHOLE GENOME SHOTGUN SEQUENCE-RELATED"/>
    <property type="match status" value="1"/>
</dbReference>
<dbReference type="PANTHER" id="PTHR42034:SF1">
    <property type="entry name" value="CONDENSATION DOMAIN-CONTAINING PROTEIN"/>
    <property type="match status" value="1"/>
</dbReference>